<dbReference type="Proteomes" id="UP000178068">
    <property type="component" value="Unassembled WGS sequence"/>
</dbReference>
<feature type="binding site" evidence="7">
    <location>
        <position position="270"/>
    </location>
    <ligand>
        <name>carbamoyl phosphate</name>
        <dbReference type="ChEBI" id="CHEBI:58228"/>
    </ligand>
</feature>
<proteinExistence type="inferred from homology"/>
<comment type="catalytic activity">
    <reaction evidence="6 7">
        <text>carbamoyl phosphate + L-aspartate = N-carbamoyl-L-aspartate + phosphate + H(+)</text>
        <dbReference type="Rhea" id="RHEA:20013"/>
        <dbReference type="ChEBI" id="CHEBI:15378"/>
        <dbReference type="ChEBI" id="CHEBI:29991"/>
        <dbReference type="ChEBI" id="CHEBI:32814"/>
        <dbReference type="ChEBI" id="CHEBI:43474"/>
        <dbReference type="ChEBI" id="CHEBI:58228"/>
        <dbReference type="EC" id="2.1.3.2"/>
    </reaction>
</comment>
<keyword evidence="3 7" id="KW-0808">Transferase</keyword>
<evidence type="ECO:0000256" key="5">
    <source>
        <dbReference type="ARBA" id="ARBA00043884"/>
    </source>
</evidence>
<evidence type="ECO:0000259" key="8">
    <source>
        <dbReference type="Pfam" id="PF00185"/>
    </source>
</evidence>
<dbReference type="InterPro" id="IPR002082">
    <property type="entry name" value="Asp_carbamoyltransf"/>
</dbReference>
<dbReference type="PRINTS" id="PR00100">
    <property type="entry name" value="AOTCASE"/>
</dbReference>
<comment type="similarity">
    <text evidence="2 7">Belongs to the aspartate/ornithine carbamoyltransferase superfamily. ATCase family.</text>
</comment>
<dbReference type="GO" id="GO:0004070">
    <property type="term" value="F:aspartate carbamoyltransferase activity"/>
    <property type="evidence" value="ECO:0007669"/>
    <property type="project" value="UniProtKB-UniRule"/>
</dbReference>
<dbReference type="InterPro" id="IPR006132">
    <property type="entry name" value="Asp/Orn_carbamoyltranf_P-bd"/>
</dbReference>
<dbReference type="STRING" id="1802603.A3F35_00230"/>
<dbReference type="Pfam" id="PF00185">
    <property type="entry name" value="OTCace"/>
    <property type="match status" value="1"/>
</dbReference>
<evidence type="ECO:0000256" key="6">
    <source>
        <dbReference type="ARBA" id="ARBA00048859"/>
    </source>
</evidence>
<comment type="function">
    <text evidence="5 7">Catalyzes the condensation of carbamoyl phosphate and aspartate to form carbamoyl aspartate and inorganic phosphate, the committed step in the de novo pyrimidine nucleotide biosynthesis pathway.</text>
</comment>
<name>A0A1G1WPW2_9BACT</name>
<feature type="domain" description="Aspartate/ornithine carbamoyltransferase Asp/Orn-binding" evidence="8">
    <location>
        <begin position="155"/>
        <end position="304"/>
    </location>
</feature>
<sequence length="307" mass="33841">MLAKKHILSARQFSREEAVTLLGKAATFEKFNKPGRADTRLKGHIIATLFYEPSTRTRFSFETAAQNLGAFIISAENSSVSSSSVKGESLEDTIRIVGGYSDAIVLRHPELGAAERAARVSSIPIINAGDGAGSHPTQALLDLYTIKKELGRLADLKIALVGDLLYGRAARSFCQLISKFTNITIYLVSPAGLGLSGDVRNFLVNQGITIFETSNLDKVIAEVDVLYMTRIQKERFENEKDYLKLKGSYKLNKRHLKKIKANSIILHPLPRVDEIDSEVDQDRRAAYFRQAANGVAVRMAVLDSILS</sequence>
<feature type="binding site" evidence="7">
    <location>
        <position position="168"/>
    </location>
    <ligand>
        <name>L-aspartate</name>
        <dbReference type="ChEBI" id="CHEBI:29991"/>
    </ligand>
</feature>
<dbReference type="InterPro" id="IPR006130">
    <property type="entry name" value="Asp/Orn_carbamoylTrfase"/>
</dbReference>
<evidence type="ECO:0000313" key="10">
    <source>
        <dbReference type="EMBL" id="OGY29739.1"/>
    </source>
</evidence>
<evidence type="ECO:0000259" key="9">
    <source>
        <dbReference type="Pfam" id="PF02729"/>
    </source>
</evidence>
<evidence type="ECO:0000256" key="1">
    <source>
        <dbReference type="ARBA" id="ARBA00004852"/>
    </source>
</evidence>
<gene>
    <name evidence="7" type="primary">pyrB</name>
    <name evidence="10" type="ORF">A3F35_00230</name>
</gene>
<dbReference type="NCBIfam" id="TIGR00670">
    <property type="entry name" value="asp_carb_tr"/>
    <property type="match status" value="1"/>
</dbReference>
<evidence type="ECO:0000256" key="2">
    <source>
        <dbReference type="ARBA" id="ARBA00008896"/>
    </source>
</evidence>
<feature type="binding site" evidence="7">
    <location>
        <position position="230"/>
    </location>
    <ligand>
        <name>L-aspartate</name>
        <dbReference type="ChEBI" id="CHEBI:29991"/>
    </ligand>
</feature>
<dbReference type="NCBIfam" id="NF002032">
    <property type="entry name" value="PRK00856.1"/>
    <property type="match status" value="1"/>
</dbReference>
<organism evidence="10 11">
    <name type="scientific">Candidatus Woykebacteria bacterium RIFCSPHIGHO2_12_FULL_45_10</name>
    <dbReference type="NCBI Taxonomy" id="1802603"/>
    <lineage>
        <taxon>Bacteria</taxon>
        <taxon>Candidatus Woykeibacteriota</taxon>
    </lineage>
</organism>
<dbReference type="PRINTS" id="PR00101">
    <property type="entry name" value="ATCASE"/>
</dbReference>
<dbReference type="GO" id="GO:0006520">
    <property type="term" value="P:amino acid metabolic process"/>
    <property type="evidence" value="ECO:0007669"/>
    <property type="project" value="InterPro"/>
</dbReference>
<reference evidence="10 11" key="1">
    <citation type="journal article" date="2016" name="Nat. Commun.">
        <title>Thousands of microbial genomes shed light on interconnected biogeochemical processes in an aquifer system.</title>
        <authorList>
            <person name="Anantharaman K."/>
            <person name="Brown C.T."/>
            <person name="Hug L.A."/>
            <person name="Sharon I."/>
            <person name="Castelle C.J."/>
            <person name="Probst A.J."/>
            <person name="Thomas B.C."/>
            <person name="Singh A."/>
            <person name="Wilkins M.J."/>
            <person name="Karaoz U."/>
            <person name="Brodie E.L."/>
            <person name="Williams K.H."/>
            <person name="Hubbard S.S."/>
            <person name="Banfield J.F."/>
        </authorList>
    </citation>
    <scope>NUCLEOTIDE SEQUENCE [LARGE SCALE GENOMIC DNA]</scope>
</reference>
<evidence type="ECO:0000256" key="3">
    <source>
        <dbReference type="ARBA" id="ARBA00022679"/>
    </source>
</evidence>
<comment type="subunit">
    <text evidence="7">Heterododecamer (2C3:3R2) of six catalytic PyrB chains organized as two trimers (C3), and six regulatory PyrI chains organized as three dimers (R2).</text>
</comment>
<dbReference type="PROSITE" id="PS00097">
    <property type="entry name" value="CARBAMOYLTRANSFERASE"/>
    <property type="match status" value="1"/>
</dbReference>
<dbReference type="SUPFAM" id="SSF53671">
    <property type="entry name" value="Aspartate/ornithine carbamoyltransferase"/>
    <property type="match status" value="1"/>
</dbReference>
<dbReference type="EMBL" id="MHCZ01000021">
    <property type="protein sequence ID" value="OGY29739.1"/>
    <property type="molecule type" value="Genomic_DNA"/>
</dbReference>
<dbReference type="Gene3D" id="3.40.50.1370">
    <property type="entry name" value="Aspartate/ornithine carbamoyltransferase"/>
    <property type="match status" value="2"/>
</dbReference>
<comment type="caution">
    <text evidence="10">The sequence shown here is derived from an EMBL/GenBank/DDBJ whole genome shotgun (WGS) entry which is preliminary data.</text>
</comment>
<feature type="binding site" evidence="7">
    <location>
        <position position="56"/>
    </location>
    <ligand>
        <name>carbamoyl phosphate</name>
        <dbReference type="ChEBI" id="CHEBI:58228"/>
    </ligand>
</feature>
<protein>
    <recommendedName>
        <fullName evidence="7">Aspartate carbamoyltransferase</fullName>
        <ecNumber evidence="7">2.1.3.2</ecNumber>
    </recommendedName>
    <alternativeName>
        <fullName evidence="7">Aspartate transcarbamylase</fullName>
        <shortName evidence="7">ATCase</shortName>
    </alternativeName>
</protein>
<feature type="binding site" evidence="7">
    <location>
        <position position="86"/>
    </location>
    <ligand>
        <name>L-aspartate</name>
        <dbReference type="ChEBI" id="CHEBI:29991"/>
    </ligand>
</feature>
<accession>A0A1G1WPW2</accession>
<dbReference type="PANTHER" id="PTHR45753">
    <property type="entry name" value="ORNITHINE CARBAMOYLTRANSFERASE, MITOCHONDRIAL"/>
    <property type="match status" value="1"/>
</dbReference>
<evidence type="ECO:0000256" key="7">
    <source>
        <dbReference type="HAMAP-Rule" id="MF_00001"/>
    </source>
</evidence>
<dbReference type="InterPro" id="IPR036901">
    <property type="entry name" value="Asp/Orn_carbamoylTrfase_sf"/>
</dbReference>
<evidence type="ECO:0000256" key="4">
    <source>
        <dbReference type="ARBA" id="ARBA00022975"/>
    </source>
</evidence>
<feature type="binding site" evidence="7">
    <location>
        <position position="138"/>
    </location>
    <ligand>
        <name>carbamoyl phosphate</name>
        <dbReference type="ChEBI" id="CHEBI:58228"/>
    </ligand>
</feature>
<feature type="binding site" evidence="7">
    <location>
        <position position="57"/>
    </location>
    <ligand>
        <name>carbamoyl phosphate</name>
        <dbReference type="ChEBI" id="CHEBI:58228"/>
    </ligand>
</feature>
<feature type="binding site" evidence="7">
    <location>
        <position position="107"/>
    </location>
    <ligand>
        <name>carbamoyl phosphate</name>
        <dbReference type="ChEBI" id="CHEBI:58228"/>
    </ligand>
</feature>
<comment type="pathway">
    <text evidence="1 7">Pyrimidine metabolism; UMP biosynthesis via de novo pathway; (S)-dihydroorotate from bicarbonate: step 2/3.</text>
</comment>
<dbReference type="Pfam" id="PF02729">
    <property type="entry name" value="OTCace_N"/>
    <property type="match status" value="1"/>
</dbReference>
<dbReference type="HAMAP" id="MF_00001">
    <property type="entry name" value="Asp_carb_tr"/>
    <property type="match status" value="1"/>
</dbReference>
<feature type="domain" description="Aspartate/ornithine carbamoyltransferase carbamoyl-P binding" evidence="9">
    <location>
        <begin position="5"/>
        <end position="147"/>
    </location>
</feature>
<dbReference type="GO" id="GO:0044205">
    <property type="term" value="P:'de novo' UMP biosynthetic process"/>
    <property type="evidence" value="ECO:0007669"/>
    <property type="project" value="UniProtKB-UniRule"/>
</dbReference>
<dbReference type="FunFam" id="3.40.50.1370:FF:000002">
    <property type="entry name" value="Aspartate carbamoyltransferase 2"/>
    <property type="match status" value="1"/>
</dbReference>
<dbReference type="PANTHER" id="PTHR45753:SF6">
    <property type="entry name" value="ASPARTATE CARBAMOYLTRANSFERASE"/>
    <property type="match status" value="1"/>
</dbReference>
<dbReference type="GO" id="GO:0016597">
    <property type="term" value="F:amino acid binding"/>
    <property type="evidence" value="ECO:0007669"/>
    <property type="project" value="InterPro"/>
</dbReference>
<dbReference type="AlphaFoldDB" id="A0A1G1WPW2"/>
<dbReference type="InterPro" id="IPR006131">
    <property type="entry name" value="Asp_carbamoyltransf_Asp/Orn-bd"/>
</dbReference>
<dbReference type="EC" id="2.1.3.2" evidence="7"/>
<dbReference type="GO" id="GO:0006207">
    <property type="term" value="P:'de novo' pyrimidine nucleobase biosynthetic process"/>
    <property type="evidence" value="ECO:0007669"/>
    <property type="project" value="InterPro"/>
</dbReference>
<feature type="binding site" evidence="7">
    <location>
        <position position="135"/>
    </location>
    <ligand>
        <name>carbamoyl phosphate</name>
        <dbReference type="ChEBI" id="CHEBI:58228"/>
    </ligand>
</feature>
<feature type="binding site" evidence="7">
    <location>
        <position position="269"/>
    </location>
    <ligand>
        <name>carbamoyl phosphate</name>
        <dbReference type="ChEBI" id="CHEBI:58228"/>
    </ligand>
</feature>
<keyword evidence="4 7" id="KW-0665">Pyrimidine biosynthesis</keyword>
<evidence type="ECO:0000313" key="11">
    <source>
        <dbReference type="Proteomes" id="UP000178068"/>
    </source>
</evidence>
<dbReference type="UniPathway" id="UPA00070">
    <property type="reaction ID" value="UER00116"/>
</dbReference>